<evidence type="ECO:0000313" key="3">
    <source>
        <dbReference type="Proteomes" id="UP000825890"/>
    </source>
</evidence>
<name>A0A9P3CKB7_9PEZI</name>
<dbReference type="OrthoDB" id="5407894at2759"/>
<feature type="compositionally biased region" description="Polar residues" evidence="1">
    <location>
        <begin position="218"/>
        <end position="239"/>
    </location>
</feature>
<proteinExistence type="predicted"/>
<gene>
    <name evidence="2" type="ORF">CKM354_000621400</name>
</gene>
<comment type="caution">
    <text evidence="2">The sequence shown here is derived from an EMBL/GenBank/DDBJ whole genome shotgun (WGS) entry which is preliminary data.</text>
</comment>
<protein>
    <submittedName>
        <fullName evidence="2">Uncharacterized protein</fullName>
    </submittedName>
</protein>
<organism evidence="2 3">
    <name type="scientific">Cercospora kikuchii</name>
    <dbReference type="NCBI Taxonomy" id="84275"/>
    <lineage>
        <taxon>Eukaryota</taxon>
        <taxon>Fungi</taxon>
        <taxon>Dikarya</taxon>
        <taxon>Ascomycota</taxon>
        <taxon>Pezizomycotina</taxon>
        <taxon>Dothideomycetes</taxon>
        <taxon>Dothideomycetidae</taxon>
        <taxon>Mycosphaerellales</taxon>
        <taxon>Mycosphaerellaceae</taxon>
        <taxon>Cercospora</taxon>
    </lineage>
</organism>
<accession>A0A9P3CKB7</accession>
<evidence type="ECO:0000313" key="2">
    <source>
        <dbReference type="EMBL" id="GIZ42967.1"/>
    </source>
</evidence>
<sequence>MAVLFAPASPTVAAPNVRRNHTAARSAAGLIDESTAAALLPSSPDDFVGAQVTVTDMNLLADGAPTSPAPKPLRPATGLRLPSFELLGIAAPHPDRFGSLAFHDHDPAMPAALERHHVGGHAMLPDMDSLQIESPVAASPTKPKLPPGLVQTPFRHDVATLTPPAEAVEPAWHPALLAHLSDSSMGSRAVEPCSLTSTPVRLAGERPLVVAAAGETAPESSESLHPASHSQSHTPADTDSTWIDGAVNVLVSNVRSALLPNNPLRVLSHALPAPSSGHTYTKIIERIGAVTPSNPPTWINVFHAIPGKFNLPDIPTSPPSTPGLNAEEDYFTQKVFASAVPISDYQDDLSALPRSPRPIVPPSTVNLAIVERYIPPTSVNEFKEMFSPNGPSLLVDRLVELSPAGGSLVFIYPTKAGATTFMREYLGPILDPLLRSTQVVNGISANLSQDLGTMAAAKQLQEFEQMQQSVETLCARLAQRGRGRFAPIYASKAQVKIERAAWAKDWWPKQEYPRIKETVTRATQEAQKKQSNRYMERASTPTELVSRLIEGVQKNRYPVGQEPSSGIEVSIFVIQRSA</sequence>
<dbReference type="AlphaFoldDB" id="A0A9P3CKB7"/>
<reference evidence="2 3" key="1">
    <citation type="submission" date="2021-01" db="EMBL/GenBank/DDBJ databases">
        <title>Cercospora kikuchii MAFF 305040 whole genome shotgun sequence.</title>
        <authorList>
            <person name="Kashiwa T."/>
            <person name="Suzuki T."/>
        </authorList>
    </citation>
    <scope>NUCLEOTIDE SEQUENCE [LARGE SCALE GENOMIC DNA]</scope>
    <source>
        <strain evidence="2 3">MAFF 305040</strain>
    </source>
</reference>
<keyword evidence="3" id="KW-1185">Reference proteome</keyword>
<feature type="region of interest" description="Disordered" evidence="1">
    <location>
        <begin position="213"/>
        <end position="239"/>
    </location>
</feature>
<dbReference type="Proteomes" id="UP000825890">
    <property type="component" value="Unassembled WGS sequence"/>
</dbReference>
<dbReference type="RefSeq" id="XP_044657454.1">
    <property type="nucleotide sequence ID" value="XM_044801519.1"/>
</dbReference>
<evidence type="ECO:0000256" key="1">
    <source>
        <dbReference type="SAM" id="MobiDB-lite"/>
    </source>
</evidence>
<dbReference type="GeneID" id="68291789"/>
<dbReference type="EMBL" id="BOLY01000003">
    <property type="protein sequence ID" value="GIZ42967.1"/>
    <property type="molecule type" value="Genomic_DNA"/>
</dbReference>